<gene>
    <name evidence="3" type="ORF">J4215_02510</name>
</gene>
<feature type="transmembrane region" description="Helical" evidence="2">
    <location>
        <begin position="1485"/>
        <end position="1503"/>
    </location>
</feature>
<name>A0A8T4L6D4_9ARCH</name>
<protein>
    <submittedName>
        <fullName evidence="3">Uncharacterized protein</fullName>
    </submittedName>
</protein>
<dbReference type="EMBL" id="JAGVWC010000009">
    <property type="protein sequence ID" value="MBS3061432.1"/>
    <property type="molecule type" value="Genomic_DNA"/>
</dbReference>
<sequence length="1507" mass="166057">MSAQKQLYSLFLIILLLNTVFSISVWAQTDPNASPVNPDPDSTERIDTRDLTGNGIPNRDGFACSSTVLDPRERNRFWDETLRKGFVGKEMSSGTPPNKDRDSIDQNTLILPDLEGQLAIKQTVPGQKINPEEIVHRLNKFNKGAFAFGLELTDTLRVGKCEDVNTSCGLVGQSLSYRNSGAGVVANVKNVFNDLWSFAKPDNEDYKPTGLSDGEAAYVRNELIEASKDNNVLEAKIAQRKESNPIPNSILAGTFKATMNSNCTNAACYINTYSMFDKLFNAYISTDMLIGSFGPTLINQAKKAFGYVGSRQPFFKIGETALAQRIKSLYARPGGLYSRYILNRQYRRIQQEALPFDNIISEKKFVIQGGGFNAGWNPVIEKELIPKYTTKEQKGKVYDYIAYMRKIAKSYDLESKLAQQELAAATKGLKAADPAFLQARIRAAGKMGQIYHEIDDVTGLDIPEWVLNHKSLNWAKYAVKREDTLGEYVQPAVDSDFADIIFQKLNKSGNFHFDAGDVKDYKTTLEHVGDKLVLYSPTPKGNMLAQVGRADIEGAASHGLHAGAFAKLDDGTMVPFQPQNVKYIIKKTAGDVQLFGGGYEKVREISAQEMSDILLGPRVSWRTGAWSRNSDTMLQWAREHNWQFRKHYASLLDQSMAYEDQIIKAYLSPKGGAKWTAYPFAFWGFKRGFGSEDLSLYQLPDTWKTLEITLGSTQIYNDAFVEFFANEGSDQGDIFVLFLNKLPWKMVLNKLSESYNPANDLFQSLTNNEMRSETGNLVTYVSGPSDCPNCGITLSTKNLKTFAPYFTAPDRLQTFILEDTPADQKDVGQTLIAFTRHTNLKGQTGDIEEGGINLEEAIRKKETCEEKVKALNANIPIIGSLLPGDASIGGALAFGENIGYMLFTWAGFLGSIVQQVLIAPQLQDCVDAQEGYFIHFFSPAPDKEKGKEANGELGTDKVANILKDGTDRVLDSLQGRDTTYPQNNTPDGRLPQPPTNDGSGTWASEATEDMRDRIESLVQNAETKDLVEAVIVSEGSNTGQFTGMHLFYLWTQGNAETNVSKYRTEGKELISDGNTTIENNFKDGKVRVNGKDVITNPDIARLPAENLQIPAYEYPNTLTKIGLPANSNEVIFLMDAQGDLIVLNREVLDCIKSGVLAQTGVPLNSEHLTEVFGPTEAIVTDTHPNIHPEPGARRIVAEGNPRKIAEGGSAKVEILANTFAIMTPTLGGTPDVGHLQSIQFRNGVIVYKPETNELIVWLKRNEKAILTQNDVTGLKATKTSSPNPETGCEEPALNLDVTGNSNNETSQYKAGLFNDSLDKMGPYKIFDTPSKRFVLYSKLENGACVPYFKVIDKATGETLVDQPIKSIEQTPTGVKITTADGKEHALDFSSENGRPILSYNGRPETLTSAQGENGAFWYDPDKGLWYTENAQLLPLLEAFKKNGISTQAGADGRVTSQASGNVLNLNVGGNDGLGFNLPSLPTNPVVLLLFVLALIGTIIAIRFKEFE</sequence>
<evidence type="ECO:0000256" key="1">
    <source>
        <dbReference type="SAM" id="MobiDB-lite"/>
    </source>
</evidence>
<accession>A0A8T4L6D4</accession>
<comment type="caution">
    <text evidence="3">The sequence shown here is derived from an EMBL/GenBank/DDBJ whole genome shotgun (WGS) entry which is preliminary data.</text>
</comment>
<keyword evidence="2" id="KW-0472">Membrane</keyword>
<keyword evidence="2" id="KW-0812">Transmembrane</keyword>
<proteinExistence type="predicted"/>
<dbReference type="Proteomes" id="UP000675968">
    <property type="component" value="Unassembled WGS sequence"/>
</dbReference>
<reference evidence="3" key="1">
    <citation type="submission" date="2021-03" db="EMBL/GenBank/DDBJ databases">
        <authorList>
            <person name="Jaffe A."/>
        </authorList>
    </citation>
    <scope>NUCLEOTIDE SEQUENCE</scope>
    <source>
        <strain evidence="3">RIFCSPLOWO2_01_FULL_AR10_48_17</strain>
    </source>
</reference>
<evidence type="ECO:0000313" key="3">
    <source>
        <dbReference type="EMBL" id="MBS3061432.1"/>
    </source>
</evidence>
<keyword evidence="2" id="KW-1133">Transmembrane helix</keyword>
<reference evidence="3" key="2">
    <citation type="submission" date="2021-05" db="EMBL/GenBank/DDBJ databases">
        <title>Protein family content uncovers lineage relationships and bacterial pathway maintenance mechanisms in DPANN archaea.</title>
        <authorList>
            <person name="Castelle C.J."/>
            <person name="Meheust R."/>
            <person name="Jaffe A.L."/>
            <person name="Seitz K."/>
            <person name="Gong X."/>
            <person name="Baker B.J."/>
            <person name="Banfield J.F."/>
        </authorList>
    </citation>
    <scope>NUCLEOTIDE SEQUENCE</scope>
    <source>
        <strain evidence="3">RIFCSPLOWO2_01_FULL_AR10_48_17</strain>
    </source>
</reference>
<evidence type="ECO:0000313" key="4">
    <source>
        <dbReference type="Proteomes" id="UP000675968"/>
    </source>
</evidence>
<evidence type="ECO:0000256" key="2">
    <source>
        <dbReference type="SAM" id="Phobius"/>
    </source>
</evidence>
<feature type="compositionally biased region" description="Polar residues" evidence="1">
    <location>
        <begin position="975"/>
        <end position="986"/>
    </location>
</feature>
<organism evidence="3 4">
    <name type="scientific">Candidatus Iainarchaeum sp</name>
    <dbReference type="NCBI Taxonomy" id="3101447"/>
    <lineage>
        <taxon>Archaea</taxon>
        <taxon>Candidatus Iainarchaeota</taxon>
        <taxon>Candidatus Iainarchaeia</taxon>
        <taxon>Candidatus Iainarchaeales</taxon>
        <taxon>Candidatus Iainarchaeaceae</taxon>
        <taxon>Candidatus Iainarchaeum</taxon>
    </lineage>
</organism>
<feature type="region of interest" description="Disordered" evidence="1">
    <location>
        <begin position="972"/>
        <end position="1003"/>
    </location>
</feature>